<dbReference type="PROSITE" id="PS00868">
    <property type="entry name" value="CYS_MET_METAB_PP"/>
    <property type="match status" value="1"/>
</dbReference>
<gene>
    <name evidence="9" type="primary">metC</name>
    <name evidence="9" type="ORF">Q9315_19270</name>
</gene>
<comment type="similarity">
    <text evidence="2 8">Belongs to the trans-sulfuration enzymes family.</text>
</comment>
<evidence type="ECO:0000256" key="8">
    <source>
        <dbReference type="RuleBase" id="RU362118"/>
    </source>
</evidence>
<reference evidence="9 10" key="1">
    <citation type="submission" date="2023-08" db="EMBL/GenBank/DDBJ databases">
        <title>Pathogen: clinical or host-associated sample.</title>
        <authorList>
            <person name="Hergert J."/>
            <person name="Casey R."/>
            <person name="Wagner J."/>
            <person name="Young E.L."/>
            <person name="Oakeson K.F."/>
        </authorList>
    </citation>
    <scope>NUCLEOTIDE SEQUENCE [LARGE SCALE GENOMIC DNA]</scope>
    <source>
        <strain evidence="9 10">UPHL-collab-2</strain>
        <plasmid evidence="9 10">unnamed1</plasmid>
    </source>
</reference>
<evidence type="ECO:0000256" key="2">
    <source>
        <dbReference type="ARBA" id="ARBA00009077"/>
    </source>
</evidence>
<dbReference type="InterPro" id="IPR015422">
    <property type="entry name" value="PyrdxlP-dep_Trfase_small"/>
</dbReference>
<dbReference type="CDD" id="cd00614">
    <property type="entry name" value="CGS_like"/>
    <property type="match status" value="1"/>
</dbReference>
<dbReference type="EMBL" id="CP132315">
    <property type="protein sequence ID" value="WLS05999.1"/>
    <property type="molecule type" value="Genomic_DNA"/>
</dbReference>
<evidence type="ECO:0000256" key="7">
    <source>
        <dbReference type="ARBA" id="ARBA00047625"/>
    </source>
</evidence>
<comment type="pathway">
    <text evidence="5">Amino-acid biosynthesis; L-methionine biosynthesis via de novo pathway; L-homocysteine from L-cystathionine: step 1/1.</text>
</comment>
<evidence type="ECO:0000313" key="10">
    <source>
        <dbReference type="Proteomes" id="UP001225788"/>
    </source>
</evidence>
<dbReference type="Proteomes" id="UP001225788">
    <property type="component" value="Plasmid unnamed1"/>
</dbReference>
<comment type="cofactor">
    <cofactor evidence="1 8">
        <name>pyridoxal 5'-phosphate</name>
        <dbReference type="ChEBI" id="CHEBI:597326"/>
    </cofactor>
</comment>
<dbReference type="Gene3D" id="3.90.1150.10">
    <property type="entry name" value="Aspartate Aminotransferase, domain 1"/>
    <property type="match status" value="1"/>
</dbReference>
<comment type="catalytic activity">
    <reaction evidence="7">
        <text>an S-substituted L-cysteine + H2O = a thiol + pyruvate + NH4(+)</text>
        <dbReference type="Rhea" id="RHEA:18121"/>
        <dbReference type="ChEBI" id="CHEBI:15361"/>
        <dbReference type="ChEBI" id="CHEBI:15377"/>
        <dbReference type="ChEBI" id="CHEBI:28938"/>
        <dbReference type="ChEBI" id="CHEBI:29256"/>
        <dbReference type="ChEBI" id="CHEBI:58717"/>
        <dbReference type="EC" id="4.4.1.13"/>
    </reaction>
</comment>
<dbReference type="RefSeq" id="WP_306162381.1">
    <property type="nucleotide sequence ID" value="NZ_CP132315.1"/>
</dbReference>
<keyword evidence="4 9" id="KW-0456">Lyase</keyword>
<dbReference type="InterPro" id="IPR015421">
    <property type="entry name" value="PyrdxlP-dep_Trfase_major"/>
</dbReference>
<evidence type="ECO:0000256" key="5">
    <source>
        <dbReference type="ARBA" id="ARBA00046315"/>
    </source>
</evidence>
<dbReference type="InterPro" id="IPR000277">
    <property type="entry name" value="Cys/Met-Metab_PyrdxlP-dep_enz"/>
</dbReference>
<evidence type="ECO:0000256" key="3">
    <source>
        <dbReference type="ARBA" id="ARBA00022898"/>
    </source>
</evidence>
<keyword evidence="3 8" id="KW-0663">Pyridoxal phosphate</keyword>
<keyword evidence="9" id="KW-0614">Plasmid</keyword>
<dbReference type="NCBIfam" id="TIGR01324">
    <property type="entry name" value="cysta_beta_ly_B"/>
    <property type="match status" value="1"/>
</dbReference>
<evidence type="ECO:0000256" key="1">
    <source>
        <dbReference type="ARBA" id="ARBA00001933"/>
    </source>
</evidence>
<name>A0ABY9KE10_9HYPH</name>
<dbReference type="GO" id="GO:0047804">
    <property type="term" value="F:cysteine-S-conjugate beta-lyase activity"/>
    <property type="evidence" value="ECO:0007669"/>
    <property type="project" value="UniProtKB-EC"/>
</dbReference>
<dbReference type="Gene3D" id="3.40.640.10">
    <property type="entry name" value="Type I PLP-dependent aspartate aminotransferase-like (Major domain)"/>
    <property type="match status" value="1"/>
</dbReference>
<geneLocation type="plasmid" evidence="9 10">
    <name>unnamed1</name>
</geneLocation>
<dbReference type="PANTHER" id="PTHR43500:SF1">
    <property type="entry name" value="CYSTATHIONINE BETA-LYASE-RELATED"/>
    <property type="match status" value="1"/>
</dbReference>
<evidence type="ECO:0000313" key="9">
    <source>
        <dbReference type="EMBL" id="WLS05999.1"/>
    </source>
</evidence>
<keyword evidence="10" id="KW-1185">Reference proteome</keyword>
<dbReference type="InterPro" id="IPR006233">
    <property type="entry name" value="Cys_b_lyase_bac"/>
</dbReference>
<sequence length="387" mass="42576">MKNDDLGLDTRLAHCGRSPADHSGTVNTPVYRASTILFPNLAALDAKESARLRYGRRGTPTTHALEDAICALEGADKALVTPSGVSAISIILMSYAEPGAHFLVTDSAYGPTRKFCEFTLKKFGIETTYYDPTIGADIETLIRPETKLIWMESPGSQTFEVQDVSAITEVARRRGIVTVIDNTWSGGYFCQPISQGVDISVQAGTKYISGHSDLMLGTIACRESEYDRLREAYLRFGLCVGPDDAFLALRGLRTIGVRMAQHHVNGLEVARWLGEQDEVLRVMHPALPDDPGHTLWQRHFTGASGLFGFVIRAVDRTALARMFDGFTLFGMGSSWGGFESLMVPSNPSVYRTATTWEPGGQTIRIHVGLEHPADLIREIRQGLDRLR</sequence>
<accession>A0ABY9KE10</accession>
<dbReference type="PANTHER" id="PTHR43500">
    <property type="entry name" value="CYSTATHIONINE BETA-LYASE-RELATED"/>
    <property type="match status" value="1"/>
</dbReference>
<dbReference type="SUPFAM" id="SSF53383">
    <property type="entry name" value="PLP-dependent transferases"/>
    <property type="match status" value="1"/>
</dbReference>
<dbReference type="InterPro" id="IPR054542">
    <property type="entry name" value="Cys_met_metab_PP"/>
</dbReference>
<comment type="catalytic activity">
    <reaction evidence="6">
        <text>L,L-cystathionine + H2O = L-homocysteine + pyruvate + NH4(+)</text>
        <dbReference type="Rhea" id="RHEA:13965"/>
        <dbReference type="ChEBI" id="CHEBI:15361"/>
        <dbReference type="ChEBI" id="CHEBI:15377"/>
        <dbReference type="ChEBI" id="CHEBI:28938"/>
        <dbReference type="ChEBI" id="CHEBI:58161"/>
        <dbReference type="ChEBI" id="CHEBI:58199"/>
    </reaction>
</comment>
<dbReference type="Pfam" id="PF01053">
    <property type="entry name" value="Cys_Met_Meta_PP"/>
    <property type="match status" value="1"/>
</dbReference>
<dbReference type="InterPro" id="IPR015424">
    <property type="entry name" value="PyrdxlP-dep_Trfase"/>
</dbReference>
<evidence type="ECO:0000256" key="4">
    <source>
        <dbReference type="ARBA" id="ARBA00023239"/>
    </source>
</evidence>
<dbReference type="PIRSF" id="PIRSF001434">
    <property type="entry name" value="CGS"/>
    <property type="match status" value="1"/>
</dbReference>
<evidence type="ECO:0000256" key="6">
    <source>
        <dbReference type="ARBA" id="ARBA00047517"/>
    </source>
</evidence>
<proteinExistence type="inferred from homology"/>
<dbReference type="EC" id="4.4.1.13" evidence="9"/>
<organism evidence="9 10">
    <name type="scientific">Shinella oryzae</name>
    <dbReference type="NCBI Taxonomy" id="2871820"/>
    <lineage>
        <taxon>Bacteria</taxon>
        <taxon>Pseudomonadati</taxon>
        <taxon>Pseudomonadota</taxon>
        <taxon>Alphaproteobacteria</taxon>
        <taxon>Hyphomicrobiales</taxon>
        <taxon>Rhizobiaceae</taxon>
        <taxon>Shinella</taxon>
    </lineage>
</organism>
<protein>
    <submittedName>
        <fullName evidence="9">Cystathionine beta-lyase</fullName>
        <ecNumber evidence="9">4.4.1.13</ecNumber>
    </submittedName>
</protein>